<dbReference type="SMART" id="SM00507">
    <property type="entry name" value="HNHc"/>
    <property type="match status" value="1"/>
</dbReference>
<dbReference type="GO" id="GO:0004519">
    <property type="term" value="F:endonuclease activity"/>
    <property type="evidence" value="ECO:0007669"/>
    <property type="project" value="UniProtKB-KW"/>
</dbReference>
<dbReference type="CDD" id="cd00085">
    <property type="entry name" value="HNHc"/>
    <property type="match status" value="1"/>
</dbReference>
<dbReference type="AlphaFoldDB" id="A0A7C2P1L8"/>
<dbReference type="EMBL" id="DSOK01000299">
    <property type="protein sequence ID" value="HEN15912.1"/>
    <property type="molecule type" value="Genomic_DNA"/>
</dbReference>
<proteinExistence type="predicted"/>
<sequence>MPVSAATRRAVRQRAKGLCEYCHADERWQFVRFTVDHVTPQSAGGSDDAENLALACRNCNKRRSNRCEATDNETGKVVPLFDPRRQAWSGHFIWSADKIYIVGVTPIGRATVELLDMNDGRHDGLVLRIRQRDADDGFHPPPDDPILGS</sequence>
<dbReference type="PANTHER" id="PTHR33877">
    <property type="entry name" value="SLL1193 PROTEIN"/>
    <property type="match status" value="1"/>
</dbReference>
<dbReference type="GO" id="GO:0003676">
    <property type="term" value="F:nucleic acid binding"/>
    <property type="evidence" value="ECO:0007669"/>
    <property type="project" value="InterPro"/>
</dbReference>
<dbReference type="InterPro" id="IPR002711">
    <property type="entry name" value="HNH"/>
</dbReference>
<dbReference type="PANTHER" id="PTHR33877:SF1">
    <property type="entry name" value="TYPE IV METHYL-DIRECTED RESTRICTION ENZYME ECOKMCRA"/>
    <property type="match status" value="1"/>
</dbReference>
<accession>A0A7C2P1L8</accession>
<dbReference type="InterPro" id="IPR003615">
    <property type="entry name" value="HNH_nuc"/>
</dbReference>
<dbReference type="GO" id="GO:0008270">
    <property type="term" value="F:zinc ion binding"/>
    <property type="evidence" value="ECO:0007669"/>
    <property type="project" value="InterPro"/>
</dbReference>
<evidence type="ECO:0000259" key="1">
    <source>
        <dbReference type="SMART" id="SM00507"/>
    </source>
</evidence>
<dbReference type="Pfam" id="PF01844">
    <property type="entry name" value="HNH"/>
    <property type="match status" value="1"/>
</dbReference>
<evidence type="ECO:0000313" key="2">
    <source>
        <dbReference type="EMBL" id="HEN15912.1"/>
    </source>
</evidence>
<organism evidence="2">
    <name type="scientific">Schlesneria paludicola</name>
    <dbReference type="NCBI Taxonomy" id="360056"/>
    <lineage>
        <taxon>Bacteria</taxon>
        <taxon>Pseudomonadati</taxon>
        <taxon>Planctomycetota</taxon>
        <taxon>Planctomycetia</taxon>
        <taxon>Planctomycetales</taxon>
        <taxon>Planctomycetaceae</taxon>
        <taxon>Schlesneria</taxon>
    </lineage>
</organism>
<protein>
    <submittedName>
        <fullName evidence="2">HNH endonuclease</fullName>
    </submittedName>
</protein>
<keyword evidence="2" id="KW-0540">Nuclease</keyword>
<dbReference type="InterPro" id="IPR052892">
    <property type="entry name" value="NA-targeting_endonuclease"/>
</dbReference>
<gene>
    <name evidence="2" type="ORF">ENQ76_10655</name>
</gene>
<dbReference type="Gene3D" id="1.10.30.50">
    <property type="match status" value="1"/>
</dbReference>
<name>A0A7C2P1L8_9PLAN</name>
<reference evidence="2" key="1">
    <citation type="journal article" date="2020" name="mSystems">
        <title>Genome- and Community-Level Interaction Insights into Carbon Utilization and Element Cycling Functions of Hydrothermarchaeota in Hydrothermal Sediment.</title>
        <authorList>
            <person name="Zhou Z."/>
            <person name="Liu Y."/>
            <person name="Xu W."/>
            <person name="Pan J."/>
            <person name="Luo Z.H."/>
            <person name="Li M."/>
        </authorList>
    </citation>
    <scope>NUCLEOTIDE SEQUENCE [LARGE SCALE GENOMIC DNA]</scope>
    <source>
        <strain evidence="2">SpSt-339</strain>
    </source>
</reference>
<comment type="caution">
    <text evidence="2">The sequence shown here is derived from an EMBL/GenBank/DDBJ whole genome shotgun (WGS) entry which is preliminary data.</text>
</comment>
<feature type="domain" description="HNH nuclease" evidence="1">
    <location>
        <begin position="6"/>
        <end position="61"/>
    </location>
</feature>
<keyword evidence="2" id="KW-0255">Endonuclease</keyword>
<keyword evidence="2" id="KW-0378">Hydrolase</keyword>